<keyword evidence="15" id="KW-1185">Reference proteome</keyword>
<dbReference type="RefSeq" id="XP_031910997.1">
    <property type="nucleotide sequence ID" value="XM_032062614.1"/>
</dbReference>
<evidence type="ECO:0000313" key="15">
    <source>
        <dbReference type="Proteomes" id="UP000325672"/>
    </source>
</evidence>
<dbReference type="PRINTS" id="PR00385">
    <property type="entry name" value="P450"/>
</dbReference>
<dbReference type="SUPFAM" id="SSF48264">
    <property type="entry name" value="Cytochrome P450"/>
    <property type="match status" value="1"/>
</dbReference>
<evidence type="ECO:0000256" key="6">
    <source>
        <dbReference type="ARBA" id="ARBA00022723"/>
    </source>
</evidence>
<evidence type="ECO:0000256" key="11">
    <source>
        <dbReference type="ARBA" id="ARBA00023136"/>
    </source>
</evidence>
<dbReference type="EMBL" id="ML743598">
    <property type="protein sequence ID" value="KAE8134934.1"/>
    <property type="molecule type" value="Genomic_DNA"/>
</dbReference>
<keyword evidence="9 12" id="KW-0408">Iron</keyword>
<keyword evidence="7" id="KW-1133">Transmembrane helix</keyword>
<evidence type="ECO:0000256" key="3">
    <source>
        <dbReference type="ARBA" id="ARBA00010617"/>
    </source>
</evidence>
<dbReference type="InterPro" id="IPR050121">
    <property type="entry name" value="Cytochrome_P450_monoxygenase"/>
</dbReference>
<gene>
    <name evidence="14" type="ORF">BDV38DRAFT_294934</name>
</gene>
<dbReference type="PRINTS" id="PR00463">
    <property type="entry name" value="EP450I"/>
</dbReference>
<dbReference type="FunFam" id="1.10.630.10:FF:000063">
    <property type="entry name" value="Cytochrome P450 monooxygenase"/>
    <property type="match status" value="1"/>
</dbReference>
<dbReference type="InterPro" id="IPR017972">
    <property type="entry name" value="Cyt_P450_CS"/>
</dbReference>
<dbReference type="GO" id="GO:0020037">
    <property type="term" value="F:heme binding"/>
    <property type="evidence" value="ECO:0007669"/>
    <property type="project" value="InterPro"/>
</dbReference>
<keyword evidence="4 12" id="KW-0349">Heme</keyword>
<dbReference type="InterPro" id="IPR036396">
    <property type="entry name" value="Cyt_P450_sf"/>
</dbReference>
<comment type="subcellular location">
    <subcellularLocation>
        <location evidence="2">Membrane</location>
    </subcellularLocation>
</comment>
<protein>
    <submittedName>
        <fullName evidence="14">Cytochrome P450</fullName>
    </submittedName>
</protein>
<dbReference type="PANTHER" id="PTHR24305:SF237">
    <property type="entry name" value="CYTOCHROME P450 MONOOXYGENASE ATNE-RELATED"/>
    <property type="match status" value="1"/>
</dbReference>
<keyword evidence="6 12" id="KW-0479">Metal-binding</keyword>
<keyword evidence="11" id="KW-0472">Membrane</keyword>
<accession>A0A5N6SP58</accession>
<dbReference type="GO" id="GO:1902181">
    <property type="term" value="P:verruculogen biosynthetic process"/>
    <property type="evidence" value="ECO:0007669"/>
    <property type="project" value="UniProtKB-ARBA"/>
</dbReference>
<proteinExistence type="inferred from homology"/>
<dbReference type="InterPro" id="IPR001128">
    <property type="entry name" value="Cyt_P450"/>
</dbReference>
<dbReference type="GO" id="GO:0016705">
    <property type="term" value="F:oxidoreductase activity, acting on paired donors, with incorporation or reduction of molecular oxygen"/>
    <property type="evidence" value="ECO:0007669"/>
    <property type="project" value="InterPro"/>
</dbReference>
<reference evidence="14 15" key="1">
    <citation type="submission" date="2019-04" db="EMBL/GenBank/DDBJ databases">
        <title>Friends and foes A comparative genomics study of 23 Aspergillus species from section Flavi.</title>
        <authorList>
            <consortium name="DOE Joint Genome Institute"/>
            <person name="Kjaerbolling I."/>
            <person name="Vesth T."/>
            <person name="Frisvad J.C."/>
            <person name="Nybo J.L."/>
            <person name="Theobald S."/>
            <person name="Kildgaard S."/>
            <person name="Isbrandt T."/>
            <person name="Kuo A."/>
            <person name="Sato A."/>
            <person name="Lyhne E.K."/>
            <person name="Kogle M.E."/>
            <person name="Wiebenga A."/>
            <person name="Kun R.S."/>
            <person name="Lubbers R.J."/>
            <person name="Makela M.R."/>
            <person name="Barry K."/>
            <person name="Chovatia M."/>
            <person name="Clum A."/>
            <person name="Daum C."/>
            <person name="Haridas S."/>
            <person name="He G."/>
            <person name="LaButti K."/>
            <person name="Lipzen A."/>
            <person name="Mondo S."/>
            <person name="Riley R."/>
            <person name="Salamov A."/>
            <person name="Simmons B.A."/>
            <person name="Magnuson J.K."/>
            <person name="Henrissat B."/>
            <person name="Mortensen U.H."/>
            <person name="Larsen T.O."/>
            <person name="Devries R.P."/>
            <person name="Grigoriev I.V."/>
            <person name="Machida M."/>
            <person name="Baker S.E."/>
            <person name="Andersen M.R."/>
        </authorList>
    </citation>
    <scope>NUCLEOTIDE SEQUENCE [LARGE SCALE GENOMIC DNA]</scope>
    <source>
        <strain evidence="14 15">CBS 117625</strain>
    </source>
</reference>
<evidence type="ECO:0000313" key="14">
    <source>
        <dbReference type="EMBL" id="KAE8134934.1"/>
    </source>
</evidence>
<keyword evidence="8 13" id="KW-0560">Oxidoreductase</keyword>
<evidence type="ECO:0000256" key="4">
    <source>
        <dbReference type="ARBA" id="ARBA00022617"/>
    </source>
</evidence>
<dbReference type="Gene3D" id="1.10.630.10">
    <property type="entry name" value="Cytochrome P450"/>
    <property type="match status" value="1"/>
</dbReference>
<dbReference type="Proteomes" id="UP000325672">
    <property type="component" value="Unassembled WGS sequence"/>
</dbReference>
<dbReference type="GeneID" id="43646824"/>
<dbReference type="GO" id="GO:0005506">
    <property type="term" value="F:iron ion binding"/>
    <property type="evidence" value="ECO:0007669"/>
    <property type="project" value="InterPro"/>
</dbReference>
<dbReference type="AlphaFoldDB" id="A0A5N6SP58"/>
<evidence type="ECO:0000256" key="12">
    <source>
        <dbReference type="PIRSR" id="PIRSR602401-1"/>
    </source>
</evidence>
<keyword evidence="10 13" id="KW-0503">Monooxygenase</keyword>
<dbReference type="PANTHER" id="PTHR24305">
    <property type="entry name" value="CYTOCHROME P450"/>
    <property type="match status" value="1"/>
</dbReference>
<evidence type="ECO:0000256" key="9">
    <source>
        <dbReference type="ARBA" id="ARBA00023004"/>
    </source>
</evidence>
<dbReference type="GO" id="GO:0016020">
    <property type="term" value="C:membrane"/>
    <property type="evidence" value="ECO:0007669"/>
    <property type="project" value="UniProtKB-SubCell"/>
</dbReference>
<evidence type="ECO:0000256" key="8">
    <source>
        <dbReference type="ARBA" id="ARBA00023002"/>
    </source>
</evidence>
<name>A0A5N6SP58_ASPPS</name>
<dbReference type="OrthoDB" id="1470350at2759"/>
<evidence type="ECO:0000256" key="10">
    <source>
        <dbReference type="ARBA" id="ARBA00023033"/>
    </source>
</evidence>
<dbReference type="Pfam" id="PF00067">
    <property type="entry name" value="p450"/>
    <property type="match status" value="1"/>
</dbReference>
<dbReference type="CDD" id="cd11061">
    <property type="entry name" value="CYP67-like"/>
    <property type="match status" value="1"/>
</dbReference>
<comment type="cofactor">
    <cofactor evidence="1 12">
        <name>heme</name>
        <dbReference type="ChEBI" id="CHEBI:30413"/>
    </cofactor>
</comment>
<dbReference type="GO" id="GO:0004497">
    <property type="term" value="F:monooxygenase activity"/>
    <property type="evidence" value="ECO:0007669"/>
    <property type="project" value="UniProtKB-KW"/>
</dbReference>
<evidence type="ECO:0000256" key="13">
    <source>
        <dbReference type="RuleBase" id="RU000461"/>
    </source>
</evidence>
<evidence type="ECO:0000256" key="7">
    <source>
        <dbReference type="ARBA" id="ARBA00022989"/>
    </source>
</evidence>
<keyword evidence="5" id="KW-0812">Transmembrane</keyword>
<dbReference type="InterPro" id="IPR002401">
    <property type="entry name" value="Cyt_P450_E_grp-I"/>
</dbReference>
<evidence type="ECO:0000256" key="5">
    <source>
        <dbReference type="ARBA" id="ARBA00022692"/>
    </source>
</evidence>
<evidence type="ECO:0000256" key="1">
    <source>
        <dbReference type="ARBA" id="ARBA00001971"/>
    </source>
</evidence>
<comment type="similarity">
    <text evidence="3 13">Belongs to the cytochrome P450 family.</text>
</comment>
<organism evidence="14 15">
    <name type="scientific">Aspergillus pseudotamarii</name>
    <dbReference type="NCBI Taxonomy" id="132259"/>
    <lineage>
        <taxon>Eukaryota</taxon>
        <taxon>Fungi</taxon>
        <taxon>Dikarya</taxon>
        <taxon>Ascomycota</taxon>
        <taxon>Pezizomycotina</taxon>
        <taxon>Eurotiomycetes</taxon>
        <taxon>Eurotiomycetidae</taxon>
        <taxon>Eurotiales</taxon>
        <taxon>Aspergillaceae</taxon>
        <taxon>Aspergillus</taxon>
        <taxon>Aspergillus subgen. Circumdati</taxon>
    </lineage>
</organism>
<sequence>MIVILCIGLLALIYLLSLIVYRLYFHPLAKFPGPSLGKITDWYAAWYMWDGSAHTKLYVVHQNYGNIVRYGPNAISICSQKSLVDIYSTKANVCKADSYVVMSLSNQNLNTFSCVDKTTHAFKRKILFQAFTENALKGVQDKILSHISPFCDMLGTSPTNVWGPSVDVAPLCDYLAFDVISDLCYGQSFNMLGDGRYRYVPKLTKTLSRRAATCMAQPQIMRSKIDHLLLASFFSRIRDFCAWVRHQGRERARLGNNVSTKDCFHYMLNAVDPKTGQGFTNKELWNESVLLLLAGSDSVAANLSSVLFHLAHNQQALQKATMEIRSCFRQVEDIRLGSQLKSCYYLYACISESMRMSPSVSNIPPRRVLDGGITVDRYYLPEGTIVGTPIYSIHHDEEYYPRSFKYEPERWIEDQTTKDDLHKAQAAFCPFSIGPRSCLAKNLAWAELTLTIARVLFLYDIRLPPNHCQDDPGCCSSVPMDQSPQVKLRAWVGAAREGPSLQFRARNIIQESMV</sequence>
<dbReference type="PROSITE" id="PS00086">
    <property type="entry name" value="CYTOCHROME_P450"/>
    <property type="match status" value="1"/>
</dbReference>
<evidence type="ECO:0000256" key="2">
    <source>
        <dbReference type="ARBA" id="ARBA00004370"/>
    </source>
</evidence>
<feature type="binding site" description="axial binding residue" evidence="12">
    <location>
        <position position="438"/>
    </location>
    <ligand>
        <name>heme</name>
        <dbReference type="ChEBI" id="CHEBI:30413"/>
    </ligand>
    <ligandPart>
        <name>Fe</name>
        <dbReference type="ChEBI" id="CHEBI:18248"/>
    </ligandPart>
</feature>